<reference evidence="2" key="1">
    <citation type="journal article" date="2023" name="G3 (Bethesda)">
        <title>A reference genome for the long-term kleptoplast-retaining sea slug Elysia crispata morphotype clarki.</title>
        <authorList>
            <person name="Eastman K.E."/>
            <person name="Pendleton A.L."/>
            <person name="Shaikh M.A."/>
            <person name="Suttiyut T."/>
            <person name="Ogas R."/>
            <person name="Tomko P."/>
            <person name="Gavelis G."/>
            <person name="Widhalm J.R."/>
            <person name="Wisecaver J.H."/>
        </authorList>
    </citation>
    <scope>NUCLEOTIDE SEQUENCE</scope>
    <source>
        <strain evidence="2">ECLA1</strain>
    </source>
</reference>
<sequence>MSRDPSRLAGAPAGGPRDLVIQWWRWHGKPRIVNARQLANTRRASKRQATSGRGRPEIAARSDLKINALDVFSGPLH</sequence>
<dbReference type="Proteomes" id="UP001283361">
    <property type="component" value="Unassembled WGS sequence"/>
</dbReference>
<evidence type="ECO:0000313" key="2">
    <source>
        <dbReference type="EMBL" id="KAK3804002.1"/>
    </source>
</evidence>
<feature type="compositionally biased region" description="Polar residues" evidence="1">
    <location>
        <begin position="37"/>
        <end position="51"/>
    </location>
</feature>
<feature type="region of interest" description="Disordered" evidence="1">
    <location>
        <begin position="36"/>
        <end position="59"/>
    </location>
</feature>
<name>A0AAE1EEN2_9GAST</name>
<comment type="caution">
    <text evidence="2">The sequence shown here is derived from an EMBL/GenBank/DDBJ whole genome shotgun (WGS) entry which is preliminary data.</text>
</comment>
<keyword evidence="3" id="KW-1185">Reference proteome</keyword>
<dbReference type="AlphaFoldDB" id="A0AAE1EEN2"/>
<proteinExistence type="predicted"/>
<evidence type="ECO:0000256" key="1">
    <source>
        <dbReference type="SAM" id="MobiDB-lite"/>
    </source>
</evidence>
<gene>
    <name evidence="2" type="ORF">RRG08_066238</name>
</gene>
<evidence type="ECO:0000313" key="3">
    <source>
        <dbReference type="Proteomes" id="UP001283361"/>
    </source>
</evidence>
<protein>
    <submittedName>
        <fullName evidence="2">Uncharacterized protein</fullName>
    </submittedName>
</protein>
<organism evidence="2 3">
    <name type="scientific">Elysia crispata</name>
    <name type="common">lettuce slug</name>
    <dbReference type="NCBI Taxonomy" id="231223"/>
    <lineage>
        <taxon>Eukaryota</taxon>
        <taxon>Metazoa</taxon>
        <taxon>Spiralia</taxon>
        <taxon>Lophotrochozoa</taxon>
        <taxon>Mollusca</taxon>
        <taxon>Gastropoda</taxon>
        <taxon>Heterobranchia</taxon>
        <taxon>Euthyneura</taxon>
        <taxon>Panpulmonata</taxon>
        <taxon>Sacoglossa</taxon>
        <taxon>Placobranchoidea</taxon>
        <taxon>Plakobranchidae</taxon>
        <taxon>Elysia</taxon>
    </lineage>
</organism>
<dbReference type="EMBL" id="JAWDGP010000067">
    <property type="protein sequence ID" value="KAK3804002.1"/>
    <property type="molecule type" value="Genomic_DNA"/>
</dbReference>
<accession>A0AAE1EEN2</accession>